<keyword evidence="2" id="KW-1185">Reference proteome</keyword>
<evidence type="ECO:0000313" key="1">
    <source>
        <dbReference type="EMBL" id="BAN16846.1"/>
    </source>
</evidence>
<name>N0DP72_9CAUD</name>
<dbReference type="EMBL" id="AP013057">
    <property type="protein sequence ID" value="BAN16846.1"/>
    <property type="molecule type" value="Genomic_DNA"/>
</dbReference>
<dbReference type="OrthoDB" id="41136at10239"/>
<accession>N0DP72</accession>
<protein>
    <submittedName>
        <fullName evidence="1">Uncharacterized protein</fullName>
    </submittedName>
</protein>
<dbReference type="RefSeq" id="YP_008869249.1">
    <property type="nucleotide sequence ID" value="NC_021342.2"/>
</dbReference>
<proteinExistence type="predicted"/>
<organism evidence="1 2">
    <name type="scientific">Edwardsiella phage PEi21</name>
    <dbReference type="NCBI Taxonomy" id="1325372"/>
    <lineage>
        <taxon>Viruses</taxon>
        <taxon>Duplodnaviria</taxon>
        <taxon>Heunggongvirae</taxon>
        <taxon>Uroviricota</taxon>
        <taxon>Caudoviricetes</taxon>
        <taxon>Yokohamavirus</taxon>
        <taxon>Yokohamavirus PEi21</taxon>
    </lineage>
</organism>
<reference evidence="1 2" key="1">
    <citation type="journal article" date="2014" name="Genome Announc.">
        <title>Complete Genome Sequence of the Edwardsiella ictaluri-Specific Bacteriophage PEi21, Isolated from River Water in Japan.</title>
        <authorList>
            <person name="Yasuike M."/>
            <person name="Kai W."/>
            <person name="Nakamura Y."/>
            <person name="Fujiwara A."/>
            <person name="Kawato Y."/>
            <person name="Hassan E.S."/>
            <person name="Mahmoud M.M."/>
            <person name="Nagai S."/>
            <person name="Kobayashi T."/>
            <person name="Ototake M."/>
            <person name="Nakai T."/>
        </authorList>
    </citation>
    <scope>NUCLEOTIDE SEQUENCE [LARGE SCALE GENOMIC DNA]</scope>
</reference>
<dbReference type="GeneID" id="16212515"/>
<dbReference type="Proteomes" id="UP000012997">
    <property type="component" value="Segment"/>
</dbReference>
<dbReference type="KEGG" id="vg:16212515"/>
<sequence length="66" mass="7422">MITIIDENNIVTENGVELVAEEGYLWCGECYFSPLNADGCSLTDGLCIRAYRDDDRDVIFVEKNPC</sequence>
<evidence type="ECO:0000313" key="2">
    <source>
        <dbReference type="Proteomes" id="UP000012997"/>
    </source>
</evidence>